<dbReference type="InterPro" id="IPR022742">
    <property type="entry name" value="Hydrolase_4"/>
</dbReference>
<dbReference type="Proteomes" id="UP001499951">
    <property type="component" value="Unassembled WGS sequence"/>
</dbReference>
<dbReference type="PANTHER" id="PTHR11614">
    <property type="entry name" value="PHOSPHOLIPASE-RELATED"/>
    <property type="match status" value="1"/>
</dbReference>
<keyword evidence="1" id="KW-0732">Signal</keyword>
<proteinExistence type="predicted"/>
<dbReference type="InterPro" id="IPR029058">
    <property type="entry name" value="AB_hydrolase_fold"/>
</dbReference>
<dbReference type="Gene3D" id="3.40.50.1820">
    <property type="entry name" value="alpha/beta hydrolase"/>
    <property type="match status" value="1"/>
</dbReference>
<organism evidence="3 4">
    <name type="scientific">Rhizomicrobium electricum</name>
    <dbReference type="NCBI Taxonomy" id="480070"/>
    <lineage>
        <taxon>Bacteria</taxon>
        <taxon>Pseudomonadati</taxon>
        <taxon>Pseudomonadota</taxon>
        <taxon>Alphaproteobacteria</taxon>
        <taxon>Micropepsales</taxon>
        <taxon>Micropepsaceae</taxon>
        <taxon>Rhizomicrobium</taxon>
    </lineage>
</organism>
<feature type="chain" id="PRO_5045827873" evidence="1">
    <location>
        <begin position="22"/>
        <end position="316"/>
    </location>
</feature>
<evidence type="ECO:0000259" key="2">
    <source>
        <dbReference type="Pfam" id="PF12146"/>
    </source>
</evidence>
<gene>
    <name evidence="3" type="ORF">GCM10008942_16600</name>
</gene>
<dbReference type="SUPFAM" id="SSF53474">
    <property type="entry name" value="alpha/beta-Hydrolases"/>
    <property type="match status" value="1"/>
</dbReference>
<feature type="signal peptide" evidence="1">
    <location>
        <begin position="1"/>
        <end position="21"/>
    </location>
</feature>
<dbReference type="EMBL" id="BAAADD010000004">
    <property type="protein sequence ID" value="GAA0568675.1"/>
    <property type="molecule type" value="Genomic_DNA"/>
</dbReference>
<feature type="domain" description="Serine aminopeptidase S33" evidence="2">
    <location>
        <begin position="53"/>
        <end position="291"/>
    </location>
</feature>
<sequence>MARLAVLLACVILAGCAPVTAPLGLENVAPVVSDEFFTTRDGLALPLRHWDAQKPRAVIVALHGMNDYSNAFALPAPYWAEHGITTYAYDQRGFGRAPNTGLWAGEEVLDRDLADCLAAVRARHPGMPLFVLGESMGGAVVLTAFASDHPPHADGIVLVAPAVWSRSDMPFYYRLAMWFSAHVMPGMTVTGRGVVHIWPSNNIEMLKKFSRDPLVIKATRTDAIWGLANLMDDAREDAGKLKDPPPILMLHGEKDQVIPPAAAAEAAKKLSAHSNFEERLYPNGYHMLLRDLAGSTYWKDVATWIDKQITAAPSPH</sequence>
<protein>
    <submittedName>
        <fullName evidence="3">Alpha/beta hydrolase</fullName>
    </submittedName>
</protein>
<dbReference type="GO" id="GO:0016787">
    <property type="term" value="F:hydrolase activity"/>
    <property type="evidence" value="ECO:0007669"/>
    <property type="project" value="UniProtKB-KW"/>
</dbReference>
<comment type="caution">
    <text evidence="3">The sequence shown here is derived from an EMBL/GenBank/DDBJ whole genome shotgun (WGS) entry which is preliminary data.</text>
</comment>
<dbReference type="PRINTS" id="PR00111">
    <property type="entry name" value="ABHYDROLASE"/>
</dbReference>
<accession>A0ABN1ELQ3</accession>
<name>A0ABN1ELQ3_9PROT</name>
<dbReference type="Pfam" id="PF12146">
    <property type="entry name" value="Hydrolase_4"/>
    <property type="match status" value="1"/>
</dbReference>
<dbReference type="PROSITE" id="PS51257">
    <property type="entry name" value="PROKAR_LIPOPROTEIN"/>
    <property type="match status" value="1"/>
</dbReference>
<keyword evidence="4" id="KW-1185">Reference proteome</keyword>
<dbReference type="InterPro" id="IPR000073">
    <property type="entry name" value="AB_hydrolase_1"/>
</dbReference>
<evidence type="ECO:0000313" key="4">
    <source>
        <dbReference type="Proteomes" id="UP001499951"/>
    </source>
</evidence>
<reference evidence="3 4" key="1">
    <citation type="journal article" date="2019" name="Int. J. Syst. Evol. Microbiol.">
        <title>The Global Catalogue of Microorganisms (GCM) 10K type strain sequencing project: providing services to taxonomists for standard genome sequencing and annotation.</title>
        <authorList>
            <consortium name="The Broad Institute Genomics Platform"/>
            <consortium name="The Broad Institute Genome Sequencing Center for Infectious Disease"/>
            <person name="Wu L."/>
            <person name="Ma J."/>
        </authorList>
    </citation>
    <scope>NUCLEOTIDE SEQUENCE [LARGE SCALE GENOMIC DNA]</scope>
    <source>
        <strain evidence="3 4">JCM 15089</strain>
    </source>
</reference>
<evidence type="ECO:0000256" key="1">
    <source>
        <dbReference type="SAM" id="SignalP"/>
    </source>
</evidence>
<dbReference type="RefSeq" id="WP_166929845.1">
    <property type="nucleotide sequence ID" value="NZ_BAAADD010000004.1"/>
</dbReference>
<keyword evidence="3" id="KW-0378">Hydrolase</keyword>
<dbReference type="InterPro" id="IPR051044">
    <property type="entry name" value="MAG_DAG_Lipase"/>
</dbReference>
<evidence type="ECO:0000313" key="3">
    <source>
        <dbReference type="EMBL" id="GAA0568675.1"/>
    </source>
</evidence>